<gene>
    <name evidence="2" type="ORF">AJR17_008780</name>
</gene>
<dbReference type="EMBL" id="MSJS02000029">
    <property type="protein sequence ID" value="OOO82133.1"/>
    <property type="molecule type" value="Genomic_DNA"/>
</dbReference>
<feature type="domain" description="DNA circulation N-terminal" evidence="1">
    <location>
        <begin position="14"/>
        <end position="99"/>
    </location>
</feature>
<name>A0A1S9JH21_SHIBO</name>
<organism evidence="2">
    <name type="scientific">Shigella boydii</name>
    <dbReference type="NCBI Taxonomy" id="621"/>
    <lineage>
        <taxon>Bacteria</taxon>
        <taxon>Pseudomonadati</taxon>
        <taxon>Pseudomonadota</taxon>
        <taxon>Gammaproteobacteria</taxon>
        <taxon>Enterobacterales</taxon>
        <taxon>Enterobacteriaceae</taxon>
        <taxon>Shigella</taxon>
    </lineage>
</organism>
<evidence type="ECO:0000259" key="1">
    <source>
        <dbReference type="Pfam" id="PF07157"/>
    </source>
</evidence>
<dbReference type="Proteomes" id="UP000868349">
    <property type="component" value="Unassembled WGS sequence"/>
</dbReference>
<comment type="caution">
    <text evidence="2">The sequence shown here is derived from an EMBL/GenBank/DDBJ whole genome shotgun (WGS) entry which is preliminary data.</text>
</comment>
<accession>A0A1S9JH21</accession>
<reference evidence="2" key="1">
    <citation type="submission" date="2017-02" db="EMBL/GenBank/DDBJ databases">
        <title>Shigella draft genomes.</title>
        <authorList>
            <person name="Weis A.M."/>
            <person name="Weimer B.C."/>
            <person name="Gilpin B."/>
        </authorList>
    </citation>
    <scope>NUCLEOTIDE SEQUENCE [LARGE SCALE GENOMIC DNA]</scope>
    <source>
        <strain evidence="2">BCW_4868</strain>
    </source>
</reference>
<evidence type="ECO:0000313" key="2">
    <source>
        <dbReference type="EMBL" id="OOO82133.1"/>
    </source>
</evidence>
<protein>
    <submittedName>
        <fullName evidence="2">Multidrug DMT transporter permease</fullName>
    </submittedName>
</protein>
<dbReference type="InterPro" id="IPR009826">
    <property type="entry name" value="DNA_circ_N"/>
</dbReference>
<dbReference type="AlphaFoldDB" id="A0A1S9JH21"/>
<sequence>MSGTEGIMASGDGRGAFRGVPFLVWREQRERGGRNIVRREYPLRETGGADDLGPKLAEFTFSVLVMGDDVQTQRNRLRDALRAPGAGELLHPDYGTLNVLINSFESRYNAAEQGVVEFTINVTPVSDDTAPAVTQDTAAILEQKSTTALGQVFETLEAGWTAISDGMHDVQAMTETISDKVSALENAVSGMGIVQDISAFTATFTALKGNATALLTAPSRMASSFAGLFSALITLPSLPSLSSGGLNTRPGGSIGRTTSAVYQGMPQLYRTLSSLRYVLDEQDNPQTLIGLTPAAQKNIRLIRAVMQSAAVVAQAQTVGKLLDQVLSQETLPDSDAAHRTWPVWLESSVDLQRINRDLSEALERQVMTLSGQGYTATALTLRDARLALTEDLNTRGVQLPGATVVTVRTTEPALVTLYRATGNSTGWQRFVRRNGIIDPLFIPGGHSVEVISEQQG</sequence>
<dbReference type="Pfam" id="PF07157">
    <property type="entry name" value="DNA_circ_N"/>
    <property type="match status" value="1"/>
</dbReference>
<proteinExistence type="predicted"/>